<dbReference type="InterPro" id="IPR052897">
    <property type="entry name" value="Sec-Metab_Biosynth_Hydrolase"/>
</dbReference>
<reference evidence="2 3" key="1">
    <citation type="submission" date="2017-04" db="EMBL/GenBank/DDBJ databases">
        <title>Kefir bacterial isolates.</title>
        <authorList>
            <person name="Kim Y."/>
            <person name="Blasche S."/>
            <person name="Patil K.R."/>
        </authorList>
    </citation>
    <scope>NUCLEOTIDE SEQUENCE [LARGE SCALE GENOMIC DNA]</scope>
    <source>
        <strain evidence="2 3">OG2</strain>
    </source>
</reference>
<sequence>MNTHSQSLLLLSGAGLPSWIWDQARDHLGEEMTSVVAPRPTSESARLRDYAEAAIAAMPTEQVVLVGHSAGGVVASEIARLAPERVTGVLAVSAIVPPAGGSFVSAMPAPNRWVLSVAMRFAGTKPPESAIRKNLASGLDGEIVDRLIGDFTPEPQAYYRDHLSDGTWSAPRGYVMSTADKELPPALQKRFAANLGGDWTQELTTGHLPMLEDPAGLASAITAFVDELPRKTTGPE</sequence>
<dbReference type="RefSeq" id="WP_095376007.1">
    <property type="nucleotide sequence ID" value="NZ_NCWY01000006.1"/>
</dbReference>
<gene>
    <name evidence="2" type="ORF">B8X04_08580</name>
</gene>
<protein>
    <recommendedName>
        <fullName evidence="1">AB hydrolase-1 domain-containing protein</fullName>
    </recommendedName>
</protein>
<proteinExistence type="predicted"/>
<evidence type="ECO:0000313" key="2">
    <source>
        <dbReference type="EMBL" id="PAK95789.1"/>
    </source>
</evidence>
<dbReference type="InterPro" id="IPR000073">
    <property type="entry name" value="AB_hydrolase_1"/>
</dbReference>
<feature type="domain" description="AB hydrolase-1" evidence="1">
    <location>
        <begin position="8"/>
        <end position="219"/>
    </location>
</feature>
<evidence type="ECO:0000259" key="1">
    <source>
        <dbReference type="Pfam" id="PF12697"/>
    </source>
</evidence>
<name>A0A269ZDR0_9MICO</name>
<evidence type="ECO:0000313" key="3">
    <source>
        <dbReference type="Proteomes" id="UP000216867"/>
    </source>
</evidence>
<dbReference type="Proteomes" id="UP000216867">
    <property type="component" value="Unassembled WGS sequence"/>
</dbReference>
<dbReference type="GO" id="GO:0003824">
    <property type="term" value="F:catalytic activity"/>
    <property type="evidence" value="ECO:0007669"/>
    <property type="project" value="UniProtKB-ARBA"/>
</dbReference>
<dbReference type="PANTHER" id="PTHR37017">
    <property type="entry name" value="AB HYDROLASE-1 DOMAIN-CONTAINING PROTEIN-RELATED"/>
    <property type="match status" value="1"/>
</dbReference>
<dbReference type="PANTHER" id="PTHR37017:SF11">
    <property type="entry name" value="ESTERASE_LIPASE_THIOESTERASE DOMAIN-CONTAINING PROTEIN"/>
    <property type="match status" value="1"/>
</dbReference>
<organism evidence="2 3">
    <name type="scientific">Brevibacterium casei</name>
    <dbReference type="NCBI Taxonomy" id="33889"/>
    <lineage>
        <taxon>Bacteria</taxon>
        <taxon>Bacillati</taxon>
        <taxon>Actinomycetota</taxon>
        <taxon>Actinomycetes</taxon>
        <taxon>Micrococcales</taxon>
        <taxon>Brevibacteriaceae</taxon>
        <taxon>Brevibacterium</taxon>
    </lineage>
</organism>
<dbReference type="InterPro" id="IPR029058">
    <property type="entry name" value="AB_hydrolase_fold"/>
</dbReference>
<dbReference type="SUPFAM" id="SSF53474">
    <property type="entry name" value="alpha/beta-Hydrolases"/>
    <property type="match status" value="1"/>
</dbReference>
<dbReference type="EMBL" id="NCWY01000006">
    <property type="protein sequence ID" value="PAK95789.1"/>
    <property type="molecule type" value="Genomic_DNA"/>
</dbReference>
<accession>A0A269ZDR0</accession>
<dbReference type="Pfam" id="PF12697">
    <property type="entry name" value="Abhydrolase_6"/>
    <property type="match status" value="1"/>
</dbReference>
<dbReference type="AlphaFoldDB" id="A0A269ZDR0"/>
<dbReference type="Gene3D" id="3.40.50.1820">
    <property type="entry name" value="alpha/beta hydrolase"/>
    <property type="match status" value="1"/>
</dbReference>
<comment type="caution">
    <text evidence="2">The sequence shown here is derived from an EMBL/GenBank/DDBJ whole genome shotgun (WGS) entry which is preliminary data.</text>
</comment>